<reference evidence="1 2" key="1">
    <citation type="journal article" date="2011" name="J. Bacteriol.">
        <title>Genome sequence of Chthoniobacter flavus Ellin428, an aerobic heterotrophic soil bacterium.</title>
        <authorList>
            <person name="Kant R."/>
            <person name="van Passel M.W."/>
            <person name="Palva A."/>
            <person name="Lucas S."/>
            <person name="Lapidus A."/>
            <person name="Glavina Del Rio T."/>
            <person name="Dalin E."/>
            <person name="Tice H."/>
            <person name="Bruce D."/>
            <person name="Goodwin L."/>
            <person name="Pitluck S."/>
            <person name="Larimer F.W."/>
            <person name="Land M.L."/>
            <person name="Hauser L."/>
            <person name="Sangwan P."/>
            <person name="de Vos W.M."/>
            <person name="Janssen P.H."/>
            <person name="Smidt H."/>
        </authorList>
    </citation>
    <scope>NUCLEOTIDE SEQUENCE [LARGE SCALE GENOMIC DNA]</scope>
    <source>
        <strain evidence="1 2">Ellin428</strain>
    </source>
</reference>
<dbReference type="EMBL" id="ABVL01000012">
    <property type="protein sequence ID" value="EDY18616.1"/>
    <property type="molecule type" value="Genomic_DNA"/>
</dbReference>
<dbReference type="Proteomes" id="UP000005824">
    <property type="component" value="Unassembled WGS sequence"/>
</dbReference>
<gene>
    <name evidence="1" type="ORF">CfE428DRAFT_4002</name>
</gene>
<comment type="caution">
    <text evidence="1">The sequence shown here is derived from an EMBL/GenBank/DDBJ whole genome shotgun (WGS) entry which is preliminary data.</text>
</comment>
<organism evidence="1 2">
    <name type="scientific">Chthoniobacter flavus Ellin428</name>
    <dbReference type="NCBI Taxonomy" id="497964"/>
    <lineage>
        <taxon>Bacteria</taxon>
        <taxon>Pseudomonadati</taxon>
        <taxon>Verrucomicrobiota</taxon>
        <taxon>Spartobacteria</taxon>
        <taxon>Chthoniobacterales</taxon>
        <taxon>Chthoniobacteraceae</taxon>
        <taxon>Chthoniobacter</taxon>
    </lineage>
</organism>
<evidence type="ECO:0000313" key="1">
    <source>
        <dbReference type="EMBL" id="EDY18616.1"/>
    </source>
</evidence>
<keyword evidence="2" id="KW-1185">Reference proteome</keyword>
<evidence type="ECO:0000313" key="2">
    <source>
        <dbReference type="Proteomes" id="UP000005824"/>
    </source>
</evidence>
<accession>B4D513</accession>
<sequence>MAVFAIALPLPVNFCDHASSVSNLLFALVSGPFVDVLAWRESMIFQPALHKYAVGRNQFKPPFDAPSRKACDVFFHVQMWLPLFELKSSLPHGAPFYAHFLRYLVEYSETAKEHLSITAFVSPTDDLLTEHGGICRHPIITGLRRDSLVGVGDRAAVGLRCVKFNGAFALMFALLRGTIFFHPVGLFH</sequence>
<name>B4D513_9BACT</name>
<proteinExistence type="predicted"/>
<dbReference type="AlphaFoldDB" id="B4D513"/>
<dbReference type="InParanoid" id="B4D513"/>
<protein>
    <submittedName>
        <fullName evidence="1">Uncharacterized protein</fullName>
    </submittedName>
</protein>